<keyword evidence="3" id="KW-1185">Reference proteome</keyword>
<gene>
    <name evidence="2" type="ORF">QBC41DRAFT_378529</name>
</gene>
<protein>
    <recommendedName>
        <fullName evidence="4">Gpi-anchored protein</fullName>
    </recommendedName>
</protein>
<feature type="chain" id="PRO_5041306765" description="Gpi-anchored protein" evidence="1">
    <location>
        <begin position="29"/>
        <end position="272"/>
    </location>
</feature>
<dbReference type="EMBL" id="JAULSY010000010">
    <property type="protein sequence ID" value="KAK0672798.1"/>
    <property type="molecule type" value="Genomic_DNA"/>
</dbReference>
<organism evidence="2 3">
    <name type="scientific">Cercophora samala</name>
    <dbReference type="NCBI Taxonomy" id="330535"/>
    <lineage>
        <taxon>Eukaryota</taxon>
        <taxon>Fungi</taxon>
        <taxon>Dikarya</taxon>
        <taxon>Ascomycota</taxon>
        <taxon>Pezizomycotina</taxon>
        <taxon>Sordariomycetes</taxon>
        <taxon>Sordariomycetidae</taxon>
        <taxon>Sordariales</taxon>
        <taxon>Lasiosphaeriaceae</taxon>
        <taxon>Cercophora</taxon>
    </lineage>
</organism>
<reference evidence="2" key="1">
    <citation type="submission" date="2023-06" db="EMBL/GenBank/DDBJ databases">
        <title>Genome-scale phylogeny and comparative genomics of the fungal order Sordariales.</title>
        <authorList>
            <consortium name="Lawrence Berkeley National Laboratory"/>
            <person name="Hensen N."/>
            <person name="Bonometti L."/>
            <person name="Westerberg I."/>
            <person name="Brannstrom I.O."/>
            <person name="Guillou S."/>
            <person name="Cros-Aarteil S."/>
            <person name="Calhoun S."/>
            <person name="Haridas S."/>
            <person name="Kuo A."/>
            <person name="Mondo S."/>
            <person name="Pangilinan J."/>
            <person name="Riley R."/>
            <person name="Labutti K."/>
            <person name="Andreopoulos B."/>
            <person name="Lipzen A."/>
            <person name="Chen C."/>
            <person name="Yanf M."/>
            <person name="Daum C."/>
            <person name="Ng V."/>
            <person name="Clum A."/>
            <person name="Steindorff A."/>
            <person name="Ohm R."/>
            <person name="Martin F."/>
            <person name="Silar P."/>
            <person name="Natvig D."/>
            <person name="Lalanne C."/>
            <person name="Gautier V."/>
            <person name="Ament-Velasquez S.L."/>
            <person name="Kruys A."/>
            <person name="Hutchinson M.I."/>
            <person name="Powell A.J."/>
            <person name="Barry K."/>
            <person name="Miller A.N."/>
            <person name="Grigoriev I.V."/>
            <person name="Debuchy R."/>
            <person name="Gladieux P."/>
            <person name="Thoren M.H."/>
            <person name="Johannesson H."/>
        </authorList>
    </citation>
    <scope>NUCLEOTIDE SEQUENCE</scope>
    <source>
        <strain evidence="2">CBS 307.81</strain>
    </source>
</reference>
<evidence type="ECO:0000313" key="3">
    <source>
        <dbReference type="Proteomes" id="UP001174997"/>
    </source>
</evidence>
<evidence type="ECO:0000256" key="1">
    <source>
        <dbReference type="SAM" id="SignalP"/>
    </source>
</evidence>
<accession>A0AA40DFX3</accession>
<comment type="caution">
    <text evidence="2">The sequence shown here is derived from an EMBL/GenBank/DDBJ whole genome shotgun (WGS) entry which is preliminary data.</text>
</comment>
<evidence type="ECO:0008006" key="4">
    <source>
        <dbReference type="Google" id="ProtNLM"/>
    </source>
</evidence>
<name>A0AA40DFX3_9PEZI</name>
<dbReference type="PANTHER" id="PTHR39599:SF1">
    <property type="entry name" value="GPI-ANCHORED PROTEIN (EUROFUNG)"/>
    <property type="match status" value="1"/>
</dbReference>
<dbReference type="PANTHER" id="PTHR39599">
    <property type="entry name" value="GPI-ANCHORED PROTEIN (EUROFUNG)-RELATED-RELATED"/>
    <property type="match status" value="1"/>
</dbReference>
<keyword evidence="1" id="KW-0732">Signal</keyword>
<sequence length="272" mass="27359">MKSRRSASPTAPLSTLLLALTAASSVCANLQPFQPAETPAIVAKRQQGCLSNFFSCADQGPAFNGVCCQNGQRCGLDANNEPACCPAGAICTGTAPASFVTPAPAATTAVSYVPNSFFSFPFVATSFANREHCSAAARQCDANHEACQSQLQGLAGGVGYAVTIVVPGGGGTTVTAAAGVTYEPARATSICKHEPPPHIVYRPLDLRGDICSSLSSVACNGLEPSMCTMEGTAANGFYFGSGNAAPRPTAAAVGVVGAVAAGVAGLNLMNGF</sequence>
<proteinExistence type="predicted"/>
<evidence type="ECO:0000313" key="2">
    <source>
        <dbReference type="EMBL" id="KAK0672798.1"/>
    </source>
</evidence>
<dbReference type="Proteomes" id="UP001174997">
    <property type="component" value="Unassembled WGS sequence"/>
</dbReference>
<feature type="signal peptide" evidence="1">
    <location>
        <begin position="1"/>
        <end position="28"/>
    </location>
</feature>
<dbReference type="AlphaFoldDB" id="A0AA40DFX3"/>